<organism evidence="9 10">
    <name type="scientific">Lactonifactor longoviformis DSM 17459</name>
    <dbReference type="NCBI Taxonomy" id="1122155"/>
    <lineage>
        <taxon>Bacteria</taxon>
        <taxon>Bacillati</taxon>
        <taxon>Bacillota</taxon>
        <taxon>Clostridia</taxon>
        <taxon>Eubacteriales</taxon>
        <taxon>Clostridiaceae</taxon>
        <taxon>Lactonifactor</taxon>
    </lineage>
</organism>
<dbReference type="Gene3D" id="2.10.270.20">
    <property type="match status" value="1"/>
</dbReference>
<dbReference type="Pfam" id="PF01473">
    <property type="entry name" value="Choline_bind_1"/>
    <property type="match status" value="2"/>
</dbReference>
<dbReference type="InterPro" id="IPR038765">
    <property type="entry name" value="Papain-like_cys_pep_sf"/>
</dbReference>
<dbReference type="GO" id="GO:0006508">
    <property type="term" value="P:proteolysis"/>
    <property type="evidence" value="ECO:0007669"/>
    <property type="project" value="UniProtKB-KW"/>
</dbReference>
<feature type="chain" id="PRO_5012951427" evidence="7">
    <location>
        <begin position="29"/>
        <end position="470"/>
    </location>
</feature>
<dbReference type="Pfam" id="PF00877">
    <property type="entry name" value="NLPC_P60"/>
    <property type="match status" value="1"/>
</dbReference>
<dbReference type="InterPro" id="IPR051202">
    <property type="entry name" value="Peptidase_C40"/>
</dbReference>
<comment type="similarity">
    <text evidence="1">Belongs to the peptidase C40 family.</text>
</comment>
<evidence type="ECO:0000256" key="2">
    <source>
        <dbReference type="ARBA" id="ARBA00022670"/>
    </source>
</evidence>
<dbReference type="RefSeq" id="WP_072854766.1">
    <property type="nucleotide sequence ID" value="NZ_FQVI01000044.1"/>
</dbReference>
<dbReference type="InterPro" id="IPR000064">
    <property type="entry name" value="NLP_P60_dom"/>
</dbReference>
<evidence type="ECO:0000256" key="6">
    <source>
        <dbReference type="PROSITE-ProRule" id="PRU00591"/>
    </source>
</evidence>
<evidence type="ECO:0000313" key="9">
    <source>
        <dbReference type="EMBL" id="SHF57105.1"/>
    </source>
</evidence>
<dbReference type="Gene3D" id="3.90.1720.10">
    <property type="entry name" value="endopeptidase domain like (from Nostoc punctiforme)"/>
    <property type="match status" value="1"/>
</dbReference>
<evidence type="ECO:0000259" key="8">
    <source>
        <dbReference type="PROSITE" id="PS51935"/>
    </source>
</evidence>
<accession>A0A1M5CQS7</accession>
<dbReference type="STRING" id="1122155.SAMN02745158_04254"/>
<name>A0A1M5CQS7_9CLOT</name>
<feature type="repeat" description="Cell wall-binding" evidence="6">
    <location>
        <begin position="253"/>
        <end position="272"/>
    </location>
</feature>
<feature type="repeat" description="Cell wall-binding" evidence="6">
    <location>
        <begin position="273"/>
        <end position="292"/>
    </location>
</feature>
<feature type="repeat" description="Cell wall-binding" evidence="6">
    <location>
        <begin position="313"/>
        <end position="332"/>
    </location>
</feature>
<dbReference type="Pfam" id="PF19127">
    <property type="entry name" value="Choline_bind_3"/>
    <property type="match status" value="3"/>
</dbReference>
<evidence type="ECO:0000313" key="10">
    <source>
        <dbReference type="Proteomes" id="UP000184245"/>
    </source>
</evidence>
<keyword evidence="7" id="KW-0732">Signal</keyword>
<dbReference type="PANTHER" id="PTHR47053">
    <property type="entry name" value="MUREIN DD-ENDOPEPTIDASE MEPH-RELATED"/>
    <property type="match status" value="1"/>
</dbReference>
<keyword evidence="2" id="KW-0645">Protease</keyword>
<dbReference type="AlphaFoldDB" id="A0A1M5CQS7"/>
<dbReference type="PROSITE" id="PS51170">
    <property type="entry name" value="CW"/>
    <property type="match status" value="8"/>
</dbReference>
<feature type="repeat" description="Cell wall-binding" evidence="6">
    <location>
        <begin position="173"/>
        <end position="192"/>
    </location>
</feature>
<feature type="repeat" description="Cell wall-binding" evidence="6">
    <location>
        <begin position="132"/>
        <end position="151"/>
    </location>
</feature>
<evidence type="ECO:0000256" key="5">
    <source>
        <dbReference type="ARBA" id="ARBA00022807"/>
    </source>
</evidence>
<dbReference type="PANTHER" id="PTHR47053:SF1">
    <property type="entry name" value="MUREIN DD-ENDOPEPTIDASE MEPH-RELATED"/>
    <property type="match status" value="1"/>
</dbReference>
<gene>
    <name evidence="9" type="ORF">SAMN02745158_04254</name>
</gene>
<protein>
    <submittedName>
        <fullName evidence="9">Glucan-binding domain-containing protein (YG repeat)</fullName>
    </submittedName>
</protein>
<dbReference type="Proteomes" id="UP000184245">
    <property type="component" value="Unassembled WGS sequence"/>
</dbReference>
<evidence type="ECO:0000256" key="4">
    <source>
        <dbReference type="ARBA" id="ARBA00022801"/>
    </source>
</evidence>
<reference evidence="9 10" key="1">
    <citation type="submission" date="2016-11" db="EMBL/GenBank/DDBJ databases">
        <authorList>
            <person name="Jaros S."/>
            <person name="Januszkiewicz K."/>
            <person name="Wedrychowicz H."/>
        </authorList>
    </citation>
    <scope>NUCLEOTIDE SEQUENCE [LARGE SCALE GENOMIC DNA]</scope>
    <source>
        <strain evidence="9 10">DSM 17459</strain>
    </source>
</reference>
<feature type="repeat" description="Cell wall-binding" evidence="6">
    <location>
        <begin position="213"/>
        <end position="232"/>
    </location>
</feature>
<feature type="repeat" description="Cell wall-binding" evidence="6">
    <location>
        <begin position="193"/>
        <end position="212"/>
    </location>
</feature>
<dbReference type="SUPFAM" id="SSF54001">
    <property type="entry name" value="Cysteine proteinases"/>
    <property type="match status" value="1"/>
</dbReference>
<dbReference type="InterPro" id="IPR018337">
    <property type="entry name" value="Cell_wall/Cho-bd_repeat"/>
</dbReference>
<keyword evidence="10" id="KW-1185">Reference proteome</keyword>
<dbReference type="Gene3D" id="2.10.270.10">
    <property type="entry name" value="Cholin Binding"/>
    <property type="match status" value="3"/>
</dbReference>
<dbReference type="SUPFAM" id="SSF69360">
    <property type="entry name" value="Cell wall binding repeat"/>
    <property type="match status" value="2"/>
</dbReference>
<keyword evidence="3" id="KW-0677">Repeat</keyword>
<evidence type="ECO:0000256" key="3">
    <source>
        <dbReference type="ARBA" id="ARBA00022737"/>
    </source>
</evidence>
<dbReference type="PROSITE" id="PS51935">
    <property type="entry name" value="NLPC_P60"/>
    <property type="match status" value="1"/>
</dbReference>
<evidence type="ECO:0000256" key="7">
    <source>
        <dbReference type="SAM" id="SignalP"/>
    </source>
</evidence>
<dbReference type="OrthoDB" id="1935808at2"/>
<feature type="signal peptide" evidence="7">
    <location>
        <begin position="1"/>
        <end position="28"/>
    </location>
</feature>
<keyword evidence="5" id="KW-0788">Thiol protease</keyword>
<feature type="repeat" description="Cell wall-binding" evidence="6">
    <location>
        <begin position="233"/>
        <end position="252"/>
    </location>
</feature>
<proteinExistence type="inferred from homology"/>
<evidence type="ECO:0000256" key="1">
    <source>
        <dbReference type="ARBA" id="ARBA00007074"/>
    </source>
</evidence>
<dbReference type="GO" id="GO:0008234">
    <property type="term" value="F:cysteine-type peptidase activity"/>
    <property type="evidence" value="ECO:0007669"/>
    <property type="project" value="UniProtKB-KW"/>
</dbReference>
<keyword evidence="4" id="KW-0378">Hydrolase</keyword>
<dbReference type="EMBL" id="FQVI01000044">
    <property type="protein sequence ID" value="SHF57105.1"/>
    <property type="molecule type" value="Genomic_DNA"/>
</dbReference>
<sequence>MKERKIKVICYLTLICLLLGASPVDTYASEPTDDIEVVLPANDEQSQENADIDEEETDDADNIAEEETNGAATNPNASYHEEAKNIESEDINITYNDNETITDESTVSSLPVGWIDAGDKRWYRHEDGSFTSNDWEEIEGKWYYFDAEGWLVRGWLKLENTWYYLNKPDGHRATSWNLIDGYWYYFLPDGKMVTDWFLQNGTWYYLGENGKMRIGWEELSGKWYYFDKDGKMVTGWIQIDETWYYLNTKGDAATNWNLIDGYWYYFYPNGKMAVNWIQLSGTWYYLGENGKMRTGWLSWEGHWFYLRESGAMVTGWLDWEGNRYYFLSNGVMVTGDYKIGDIPYHFIPTGSLDMGQSVVNYAMQFIGNPYVWGGVSLTNGCDCSGFTMKVFEKFGITIPRTSGEQRGSGTAVGSLSAARPGDLLCYEGHVGIYIGNGQMVNASNSAPYPEGGIKLTSATYKTIITIRRLV</sequence>
<feature type="domain" description="NlpC/P60" evidence="8">
    <location>
        <begin position="352"/>
        <end position="470"/>
    </location>
</feature>